<evidence type="ECO:0000313" key="2">
    <source>
        <dbReference type="EMBL" id="MBO8414143.1"/>
    </source>
</evidence>
<organism evidence="2 3">
    <name type="scientific">Candidatus Scatoplasma merdavium</name>
    <dbReference type="NCBI Taxonomy" id="2840932"/>
    <lineage>
        <taxon>Bacteria</taxon>
        <taxon>Bacillati</taxon>
        <taxon>Bacillota</taxon>
        <taxon>Bacilli</taxon>
        <taxon>Bacillales</taxon>
        <taxon>Candidatus Scatoplasma</taxon>
    </lineage>
</organism>
<gene>
    <name evidence="2" type="ORF">IAC78_01500</name>
</gene>
<dbReference type="PROSITE" id="PS51257">
    <property type="entry name" value="PROKAR_LIPOPROTEIN"/>
    <property type="match status" value="1"/>
</dbReference>
<proteinExistence type="predicted"/>
<keyword evidence="1" id="KW-0732">Signal</keyword>
<dbReference type="EMBL" id="JADING010000044">
    <property type="protein sequence ID" value="MBO8414143.1"/>
    <property type="molecule type" value="Genomic_DNA"/>
</dbReference>
<dbReference type="SUPFAM" id="SSF53850">
    <property type="entry name" value="Periplasmic binding protein-like II"/>
    <property type="match status" value="1"/>
</dbReference>
<feature type="signal peptide" evidence="1">
    <location>
        <begin position="1"/>
        <end position="21"/>
    </location>
</feature>
<evidence type="ECO:0000313" key="3">
    <source>
        <dbReference type="Proteomes" id="UP000823629"/>
    </source>
</evidence>
<feature type="chain" id="PRO_5038539835" evidence="1">
    <location>
        <begin position="22"/>
        <end position="742"/>
    </location>
</feature>
<dbReference type="AlphaFoldDB" id="A0A9D9GQS2"/>
<dbReference type="Proteomes" id="UP000823629">
    <property type="component" value="Unassembled WGS sequence"/>
</dbReference>
<dbReference type="Gene3D" id="3.40.190.10">
    <property type="entry name" value="Periplasmic binding protein-like II"/>
    <property type="match status" value="4"/>
</dbReference>
<accession>A0A9D9GQS2</accession>
<protein>
    <submittedName>
        <fullName evidence="2">Uncharacterized protein</fullName>
    </submittedName>
</protein>
<evidence type="ECO:0000256" key="1">
    <source>
        <dbReference type="SAM" id="SignalP"/>
    </source>
</evidence>
<sequence length="742" mass="82847">MKLKKLAMCLLLTGVVGLVGCDDGSSETSSGSSDSSTTVENGYLDYVNNTLKDELYETYYDTAYQRMKTLDKSFEQKSVQDPVAGTTLNMSVMYQKQDTRMKFTEQSPNKGVYTDPSGNHYSVGDFKPTWKAIQENLNFTINDVTNPSSTKIADAFKIYQTDGFNTVDIAQGSASDIVNAGNTGGTILNLAEYLDEMPNFKAFLEDNPVIKTMISTATGEIFYAPYFDGFNDIERMLMIRTDWVKDLLNGETAPTETSYTLESHYTPFYPETEDTSVTVVKADGSGSETVNKKHTKNIITIQNELATKNGTNLVKALRDYIDTTYTKADGTPYYGTNRADLFVGQNAAYDVDELIALFRVVKCFPTLLSGSATNVMWPLFPRDDTNDRVADLWRFTQFFGVRGGESRSGYLYVDDDGHIKDARGDAAMEDALFKLNQMYDEGLIMADFTDNDATGGTEFRTALFTSNRGFATYDYNQTTAVLVNNTDFKTNNANNEDATIESILPATAKWNGSDKYTFFTESWRSVKTEGWFIAKHVEKDQAKLAKALQLFDYFWSDEGSQLMSYGPDSYLEKDGQGKVVTIDYQGKQVPKLSDETLAQMQELTNGNYTNYYRYYLGATYPVGYIKEQGMEYQTVPDISKPGLDKVNKAIETGVLKHVDFTWHTGEDQWYNICPTTFSLNDGESNALTTQFTELDAAINNTKGNSNIWSTIVMHGFGYSSGSVTTPAYDGSLKSLEELNNAE</sequence>
<comment type="caution">
    <text evidence="2">The sequence shown here is derived from an EMBL/GenBank/DDBJ whole genome shotgun (WGS) entry which is preliminary data.</text>
</comment>
<reference evidence="2" key="2">
    <citation type="journal article" date="2021" name="PeerJ">
        <title>Extensive microbial diversity within the chicken gut microbiome revealed by metagenomics and culture.</title>
        <authorList>
            <person name="Gilroy R."/>
            <person name="Ravi A."/>
            <person name="Getino M."/>
            <person name="Pursley I."/>
            <person name="Horton D.L."/>
            <person name="Alikhan N.F."/>
            <person name="Baker D."/>
            <person name="Gharbi K."/>
            <person name="Hall N."/>
            <person name="Watson M."/>
            <person name="Adriaenssens E.M."/>
            <person name="Foster-Nyarko E."/>
            <person name="Jarju S."/>
            <person name="Secka A."/>
            <person name="Antonio M."/>
            <person name="Oren A."/>
            <person name="Chaudhuri R.R."/>
            <person name="La Ragione R."/>
            <person name="Hildebrand F."/>
            <person name="Pallen M.J."/>
        </authorList>
    </citation>
    <scope>NUCLEOTIDE SEQUENCE</scope>
    <source>
        <strain evidence="2">1748</strain>
    </source>
</reference>
<reference evidence="2" key="1">
    <citation type="submission" date="2020-10" db="EMBL/GenBank/DDBJ databases">
        <authorList>
            <person name="Gilroy R."/>
        </authorList>
    </citation>
    <scope>NUCLEOTIDE SEQUENCE</scope>
    <source>
        <strain evidence="2">1748</strain>
    </source>
</reference>
<name>A0A9D9GQS2_9BACL</name>